<protein>
    <submittedName>
        <fullName evidence="2">Uncharacterized protein</fullName>
    </submittedName>
</protein>
<dbReference type="SMART" id="SM00411">
    <property type="entry name" value="BHL"/>
    <property type="match status" value="1"/>
</dbReference>
<dbReference type="InterPro" id="IPR000119">
    <property type="entry name" value="Hist_DNA-bd"/>
</dbReference>
<name>A0A7S4KQE8_9EUKA</name>
<dbReference type="SUPFAM" id="SSF47729">
    <property type="entry name" value="IHF-like DNA-binding proteins"/>
    <property type="match status" value="1"/>
</dbReference>
<organism evidence="2">
    <name type="scientific">Paramoeba aestuarina</name>
    <dbReference type="NCBI Taxonomy" id="180227"/>
    <lineage>
        <taxon>Eukaryota</taxon>
        <taxon>Amoebozoa</taxon>
        <taxon>Discosea</taxon>
        <taxon>Flabellinia</taxon>
        <taxon>Dactylopodida</taxon>
        <taxon>Paramoebidae</taxon>
        <taxon>Paramoeba</taxon>
    </lineage>
</organism>
<comment type="similarity">
    <text evidence="1">Belongs to the bacterial histone-like protein family.</text>
</comment>
<dbReference type="AlphaFoldDB" id="A0A7S4KQE8"/>
<reference evidence="2" key="1">
    <citation type="submission" date="2021-01" db="EMBL/GenBank/DDBJ databases">
        <authorList>
            <person name="Corre E."/>
            <person name="Pelletier E."/>
            <person name="Niang G."/>
            <person name="Scheremetjew M."/>
            <person name="Finn R."/>
            <person name="Kale V."/>
            <person name="Holt S."/>
            <person name="Cochrane G."/>
            <person name="Meng A."/>
            <person name="Brown T."/>
            <person name="Cohen L."/>
        </authorList>
    </citation>
    <scope>NUCLEOTIDE SEQUENCE</scope>
    <source>
        <strain evidence="2">SoJaBio B1-5/56/2</strain>
    </source>
</reference>
<proteinExistence type="inferred from homology"/>
<evidence type="ECO:0000313" key="2">
    <source>
        <dbReference type="EMBL" id="CAE2302210.1"/>
    </source>
</evidence>
<dbReference type="InterPro" id="IPR010992">
    <property type="entry name" value="IHF-like_DNA-bd_dom_sf"/>
</dbReference>
<dbReference type="Gene3D" id="4.10.520.10">
    <property type="entry name" value="IHF-like DNA-binding proteins"/>
    <property type="match status" value="1"/>
</dbReference>
<evidence type="ECO:0000256" key="1">
    <source>
        <dbReference type="RuleBase" id="RU003939"/>
    </source>
</evidence>
<dbReference type="Pfam" id="PF00216">
    <property type="entry name" value="Bac_DNA_binding"/>
    <property type="match status" value="1"/>
</dbReference>
<dbReference type="GO" id="GO:0030527">
    <property type="term" value="F:structural constituent of chromatin"/>
    <property type="evidence" value="ECO:0007669"/>
    <property type="project" value="InterPro"/>
</dbReference>
<dbReference type="EMBL" id="HBKR01014813">
    <property type="protein sequence ID" value="CAE2302210.1"/>
    <property type="molecule type" value="Transcribed_RNA"/>
</dbReference>
<dbReference type="GO" id="GO:0003677">
    <property type="term" value="F:DNA binding"/>
    <property type="evidence" value="ECO:0007669"/>
    <property type="project" value="InterPro"/>
</dbReference>
<sequence>MSKTSLAACLIEFCQANRIKISNQAVVRLTDETFRHVRDSLIAEGRFAYPGFGVFKVKHRPGRTFKSGLHGGQVVHVAPHNTVAFRPSQPLRAAAQEATLFSRKSKTPLDRLPE</sequence>
<gene>
    <name evidence="2" type="ORF">NAES01612_LOCUS9812</name>
</gene>
<accession>A0A7S4KQE8</accession>